<dbReference type="RefSeq" id="WP_118889441.1">
    <property type="nucleotide sequence ID" value="NZ_PHUT01000007.1"/>
</dbReference>
<dbReference type="AlphaFoldDB" id="A0A417YGF1"/>
<dbReference type="EMBL" id="QWEH01000007">
    <property type="protein sequence ID" value="RHW31883.1"/>
    <property type="molecule type" value="Genomic_DNA"/>
</dbReference>
<gene>
    <name evidence="1" type="ORF">D1B32_11635</name>
</gene>
<accession>A0A417YGF1</accession>
<protein>
    <submittedName>
        <fullName evidence="1">Uncharacterized protein</fullName>
    </submittedName>
</protein>
<keyword evidence="2" id="KW-1185">Reference proteome</keyword>
<sequence length="421" mass="48505">MHYDLNRPLSNYATKILSMYLDFPKNQPITAVDYRARNGETIKLLTKKHEGNKHLYGATNELYLAESMNDSGDFEKVSHSHYKAESRISKEAFSLAIVDPFINKVVTDEIFSSVDDLVEPDFEAEERERLEKVRQNIDVDQIDLGIENISKEELKKQSEEIERKVEKAVKERKLAFRRVLKEKEKRITFEREDNFLLAKATDQLMPGGILVMITPKEMIDTAITLRLANQYEDIRIIRLEEDEYSYTHKCIILAKKRLNKYGKIDRTKGYQLAETKLTSYREIEEISPQAAASYIVPTQSKDAVEMFRIGPITPQEVLGALNKSNLINNYQESYSQVLTEDNPIAPTALHKGHIMLLLTSGHLNGFIGKGENQHLVKGTAQKRVRETIEEDEDGETTTKVRDFYDITVKYLDYSGNFHKLM</sequence>
<organism evidence="1 2">
    <name type="scientific">Oceanobacillus profundus</name>
    <dbReference type="NCBI Taxonomy" id="372463"/>
    <lineage>
        <taxon>Bacteria</taxon>
        <taxon>Bacillati</taxon>
        <taxon>Bacillota</taxon>
        <taxon>Bacilli</taxon>
        <taxon>Bacillales</taxon>
        <taxon>Bacillaceae</taxon>
        <taxon>Oceanobacillus</taxon>
    </lineage>
</organism>
<comment type="caution">
    <text evidence="1">The sequence shown here is derived from an EMBL/GenBank/DDBJ whole genome shotgun (WGS) entry which is preliminary data.</text>
</comment>
<evidence type="ECO:0000313" key="2">
    <source>
        <dbReference type="Proteomes" id="UP000285456"/>
    </source>
</evidence>
<dbReference type="Proteomes" id="UP000285456">
    <property type="component" value="Unassembled WGS sequence"/>
</dbReference>
<proteinExistence type="predicted"/>
<evidence type="ECO:0000313" key="1">
    <source>
        <dbReference type="EMBL" id="RHW31883.1"/>
    </source>
</evidence>
<dbReference type="OrthoDB" id="1843260at2"/>
<reference evidence="1 2" key="1">
    <citation type="journal article" date="2007" name="Int. J. Syst. Evol. Microbiol.">
        <title>Oceanobacillus profundus sp. nov., isolated from a deep-sea sediment core.</title>
        <authorList>
            <person name="Kim Y.G."/>
            <person name="Choi D.H."/>
            <person name="Hyun S."/>
            <person name="Cho B.C."/>
        </authorList>
    </citation>
    <scope>NUCLEOTIDE SEQUENCE [LARGE SCALE GENOMIC DNA]</scope>
    <source>
        <strain evidence="1 2">DSM 18246</strain>
    </source>
</reference>
<name>A0A417YGF1_9BACI</name>